<accession>A0A5S3WW99</accession>
<dbReference type="SUPFAM" id="SSF47384">
    <property type="entry name" value="Homodimeric domain of signal transducing histidine kinase"/>
    <property type="match status" value="1"/>
</dbReference>
<dbReference type="InterPro" id="IPR036097">
    <property type="entry name" value="HisK_dim/P_sf"/>
</dbReference>
<dbReference type="FunFam" id="3.30.565.10:FF:000010">
    <property type="entry name" value="Sensor histidine kinase RcsC"/>
    <property type="match status" value="1"/>
</dbReference>
<dbReference type="CDD" id="cd17546">
    <property type="entry name" value="REC_hyHK_CKI1_RcsC-like"/>
    <property type="match status" value="1"/>
</dbReference>
<keyword evidence="3 5" id="KW-0597">Phosphoprotein</keyword>
<evidence type="ECO:0000259" key="9">
    <source>
        <dbReference type="PROSITE" id="PS50110"/>
    </source>
</evidence>
<evidence type="ECO:0000259" key="8">
    <source>
        <dbReference type="PROSITE" id="PS50109"/>
    </source>
</evidence>
<keyword evidence="6" id="KW-0175">Coiled coil</keyword>
<feature type="transmembrane region" description="Helical" evidence="7">
    <location>
        <begin position="167"/>
        <end position="187"/>
    </location>
</feature>
<dbReference type="SMART" id="SM00388">
    <property type="entry name" value="HisKA"/>
    <property type="match status" value="1"/>
</dbReference>
<proteinExistence type="predicted"/>
<dbReference type="InterPro" id="IPR001789">
    <property type="entry name" value="Sig_transdc_resp-reg_receiver"/>
</dbReference>
<dbReference type="CDD" id="cd00082">
    <property type="entry name" value="HisKA"/>
    <property type="match status" value="1"/>
</dbReference>
<comment type="caution">
    <text evidence="10">The sequence shown here is derived from an EMBL/GenBank/DDBJ whole genome shotgun (WGS) entry which is preliminary data.</text>
</comment>
<dbReference type="Pfam" id="PF02518">
    <property type="entry name" value="HATPase_c"/>
    <property type="match status" value="1"/>
</dbReference>
<feature type="transmembrane region" description="Helical" evidence="7">
    <location>
        <begin position="44"/>
        <end position="69"/>
    </location>
</feature>
<feature type="transmembrane region" description="Helical" evidence="7">
    <location>
        <begin position="75"/>
        <end position="92"/>
    </location>
</feature>
<dbReference type="PROSITE" id="PS50109">
    <property type="entry name" value="HIS_KIN"/>
    <property type="match status" value="1"/>
</dbReference>
<dbReference type="PROSITE" id="PS50110">
    <property type="entry name" value="RESPONSE_REGULATORY"/>
    <property type="match status" value="1"/>
</dbReference>
<evidence type="ECO:0000313" key="10">
    <source>
        <dbReference type="EMBL" id="TMP33099.1"/>
    </source>
</evidence>
<dbReference type="SMART" id="SM00448">
    <property type="entry name" value="REC"/>
    <property type="match status" value="1"/>
</dbReference>
<keyword evidence="10" id="KW-0418">Kinase</keyword>
<keyword evidence="7" id="KW-0472">Membrane</keyword>
<dbReference type="Gene3D" id="3.30.565.10">
    <property type="entry name" value="Histidine kinase-like ATPase, C-terminal domain"/>
    <property type="match status" value="1"/>
</dbReference>
<dbReference type="InterPro" id="IPR011006">
    <property type="entry name" value="CheY-like_superfamily"/>
</dbReference>
<feature type="transmembrane region" description="Helical" evidence="7">
    <location>
        <begin position="12"/>
        <end position="32"/>
    </location>
</feature>
<dbReference type="InterPro" id="IPR004358">
    <property type="entry name" value="Sig_transdc_His_kin-like_C"/>
</dbReference>
<dbReference type="Pfam" id="PF00512">
    <property type="entry name" value="HisKA"/>
    <property type="match status" value="1"/>
</dbReference>
<dbReference type="SUPFAM" id="SSF52172">
    <property type="entry name" value="CheY-like"/>
    <property type="match status" value="1"/>
</dbReference>
<organism evidence="10 11">
    <name type="scientific">Pseudoalteromonas rubra</name>
    <dbReference type="NCBI Taxonomy" id="43658"/>
    <lineage>
        <taxon>Bacteria</taxon>
        <taxon>Pseudomonadati</taxon>
        <taxon>Pseudomonadota</taxon>
        <taxon>Gammaproteobacteria</taxon>
        <taxon>Alteromonadales</taxon>
        <taxon>Pseudoalteromonadaceae</taxon>
        <taxon>Pseudoalteromonas</taxon>
    </lineage>
</organism>
<feature type="domain" description="Response regulatory" evidence="9">
    <location>
        <begin position="801"/>
        <end position="918"/>
    </location>
</feature>
<dbReference type="Proteomes" id="UP000310249">
    <property type="component" value="Unassembled WGS sequence"/>
</dbReference>
<evidence type="ECO:0000256" key="7">
    <source>
        <dbReference type="SAM" id="Phobius"/>
    </source>
</evidence>
<dbReference type="PANTHER" id="PTHR45339">
    <property type="entry name" value="HYBRID SIGNAL TRANSDUCTION HISTIDINE KINASE J"/>
    <property type="match status" value="1"/>
</dbReference>
<evidence type="ECO:0000256" key="3">
    <source>
        <dbReference type="ARBA" id="ARBA00022553"/>
    </source>
</evidence>
<dbReference type="InterPro" id="IPR003661">
    <property type="entry name" value="HisK_dim/P_dom"/>
</dbReference>
<dbReference type="EMBL" id="PNCI01000001">
    <property type="protein sequence ID" value="TMP33099.1"/>
    <property type="molecule type" value="Genomic_DNA"/>
</dbReference>
<feature type="coiled-coil region" evidence="6">
    <location>
        <begin position="506"/>
        <end position="551"/>
    </location>
</feature>
<keyword evidence="7" id="KW-1133">Transmembrane helix</keyword>
<comment type="catalytic activity">
    <reaction evidence="1">
        <text>ATP + protein L-histidine = ADP + protein N-phospho-L-histidine.</text>
        <dbReference type="EC" id="2.7.13.3"/>
    </reaction>
</comment>
<dbReference type="CDD" id="cd16922">
    <property type="entry name" value="HATPase_EvgS-ArcB-TorS-like"/>
    <property type="match status" value="1"/>
</dbReference>
<feature type="transmembrane region" description="Helical" evidence="7">
    <location>
        <begin position="136"/>
        <end position="155"/>
    </location>
</feature>
<keyword evidence="10" id="KW-0808">Transferase</keyword>
<feature type="transmembrane region" description="Helical" evidence="7">
    <location>
        <begin position="104"/>
        <end position="130"/>
    </location>
</feature>
<dbReference type="GO" id="GO:0000155">
    <property type="term" value="F:phosphorelay sensor kinase activity"/>
    <property type="evidence" value="ECO:0007669"/>
    <property type="project" value="InterPro"/>
</dbReference>
<dbReference type="PRINTS" id="PR00344">
    <property type="entry name" value="BCTRLSENSOR"/>
</dbReference>
<keyword evidence="4" id="KW-0902">Two-component regulatory system</keyword>
<name>A0A5S3WW99_9GAMM</name>
<dbReference type="Gene3D" id="3.30.450.20">
    <property type="entry name" value="PAS domain"/>
    <property type="match status" value="1"/>
</dbReference>
<dbReference type="SMART" id="SM00387">
    <property type="entry name" value="HATPase_c"/>
    <property type="match status" value="1"/>
</dbReference>
<evidence type="ECO:0000256" key="5">
    <source>
        <dbReference type="PROSITE-ProRule" id="PRU00169"/>
    </source>
</evidence>
<sequence length="919" mass="102558">MFEKINALPKVAIAILLGLLGGFANLLPLWFLDSSEFLLGQLFVILALMSLGWRYALLCVAIGAAFIFYRWGHCWPSMVFLLEIAWLQVFCVRPNKPLFMRGLAFWVLFGVPLLFLFGKFALDLNLLVIMTALAKYFINAAICLVIVDLLSLFLFKQLWQAKPLYRILNYMISHLIILVVLVTTIMLTNSHYERIEYEVRAQLSDVANTTAQRIDSFLGNHRRALADAAYNIERGLDKQQTITRLVESYPNIRTAITAEQSGLVTHFYPDTLRTSLAGEVPAVSDRQYFIQAPYYPGGFVSGIFRGRGFGDDSIVAISAPIYQQGEFDGIVEGSVFFNTFEQFIPRVLSHMGHLMILDSNNKVVFSSLKSDFNTLDEINDATLDTLTNDNQNLYIGKTEEVFYRRSVRSEQFGWQVISLIERKYVNMAVASAWGQSFFLALFIIALSSVLVSKLTRMLINPMHDLSSRLNSFDPASRNDDLSPKEEATFLEVITLQQQFTQLAFKLSMSFKKLQKANQENQSLNAQLTNFNAQLETQVQEKTEELIDALDRANKASSAKSLFLANMSHEIRTPLNGIIGMTADMQRNTLDQSTAESLQIIYQSAHNLLLILNDILDYSKIEAGALELDKQDVAFHKVLHALTTSFCKTGVKQGVSFSSDVDASVPEYLLLDELRITQIINNLLSNAGKFTEQGSIKLNARYINGALHIAIIDTGVGIAKEKQKLLFGEFIQADVSTTRKYGGTGLGLTICKRLVEAMGGSIEVESASGQGSTFSVIIPAEPGEAQHEEKQQVNAPNLRGVNVLLVEDNPINQIVAAKLMDHTGCSLTKANDGLDALALLKGNNIPLVLMDCQMPNMDGFDCTRRIRQNPDLYGTPYIVAITANAFNEDRVKCLQVGMDDFVSKPIEPDALYQCLLRWQG</sequence>
<dbReference type="Pfam" id="PF00072">
    <property type="entry name" value="Response_reg"/>
    <property type="match status" value="1"/>
</dbReference>
<dbReference type="EC" id="2.7.13.3" evidence="2"/>
<dbReference type="OrthoDB" id="9810730at2"/>
<feature type="modified residue" description="4-aspartylphosphate" evidence="5">
    <location>
        <position position="850"/>
    </location>
</feature>
<feature type="domain" description="Histidine kinase" evidence="8">
    <location>
        <begin position="565"/>
        <end position="781"/>
    </location>
</feature>
<evidence type="ECO:0000256" key="4">
    <source>
        <dbReference type="ARBA" id="ARBA00023012"/>
    </source>
</evidence>
<reference evidence="10 11" key="1">
    <citation type="submission" date="2018-01" db="EMBL/GenBank/DDBJ databases">
        <authorList>
            <person name="Paulsen S."/>
            <person name="Gram L.K."/>
        </authorList>
    </citation>
    <scope>NUCLEOTIDE SEQUENCE [LARGE SCALE GENOMIC DNA]</scope>
    <source>
        <strain evidence="10 11">S2676</strain>
    </source>
</reference>
<dbReference type="CDD" id="cd12914">
    <property type="entry name" value="PDC1_DGC_like"/>
    <property type="match status" value="1"/>
</dbReference>
<dbReference type="InterPro" id="IPR036890">
    <property type="entry name" value="HATPase_C_sf"/>
</dbReference>
<gene>
    <name evidence="10" type="ORF">CWB99_00155</name>
</gene>
<feature type="transmembrane region" description="Helical" evidence="7">
    <location>
        <begin position="432"/>
        <end position="452"/>
    </location>
</feature>
<reference evidence="11" key="2">
    <citation type="submission" date="2019-06" db="EMBL/GenBank/DDBJ databases">
        <title>Co-occurence of chitin degradation, pigmentation and bioactivity in marine Pseudoalteromonas.</title>
        <authorList>
            <person name="Sonnenschein E.C."/>
            <person name="Bech P.K."/>
        </authorList>
    </citation>
    <scope>NUCLEOTIDE SEQUENCE [LARGE SCALE GENOMIC DNA]</scope>
    <source>
        <strain evidence="11">S2676</strain>
    </source>
</reference>
<evidence type="ECO:0000256" key="1">
    <source>
        <dbReference type="ARBA" id="ARBA00000085"/>
    </source>
</evidence>
<dbReference type="SUPFAM" id="SSF55874">
    <property type="entry name" value="ATPase domain of HSP90 chaperone/DNA topoisomerase II/histidine kinase"/>
    <property type="match status" value="1"/>
</dbReference>
<keyword evidence="7" id="KW-0812">Transmembrane</keyword>
<dbReference type="RefSeq" id="WP_138552000.1">
    <property type="nucleotide sequence ID" value="NZ_PNCH01000031.1"/>
</dbReference>
<dbReference type="Gene3D" id="1.10.287.130">
    <property type="match status" value="1"/>
</dbReference>
<dbReference type="AlphaFoldDB" id="A0A5S3WW99"/>
<dbReference type="InterPro" id="IPR005467">
    <property type="entry name" value="His_kinase_dom"/>
</dbReference>
<dbReference type="InterPro" id="IPR003594">
    <property type="entry name" value="HATPase_dom"/>
</dbReference>
<evidence type="ECO:0000256" key="6">
    <source>
        <dbReference type="SAM" id="Coils"/>
    </source>
</evidence>
<dbReference type="PANTHER" id="PTHR45339:SF1">
    <property type="entry name" value="HYBRID SIGNAL TRANSDUCTION HISTIDINE KINASE J"/>
    <property type="match status" value="1"/>
</dbReference>
<evidence type="ECO:0000256" key="2">
    <source>
        <dbReference type="ARBA" id="ARBA00012438"/>
    </source>
</evidence>
<dbReference type="Gene3D" id="3.40.50.2300">
    <property type="match status" value="1"/>
</dbReference>
<protein>
    <recommendedName>
        <fullName evidence="2">histidine kinase</fullName>
        <ecNumber evidence="2">2.7.13.3</ecNumber>
    </recommendedName>
</protein>
<evidence type="ECO:0000313" key="11">
    <source>
        <dbReference type="Proteomes" id="UP000310249"/>
    </source>
</evidence>